<dbReference type="PRINTS" id="PR00377">
    <property type="entry name" value="IMPHPHTASES"/>
</dbReference>
<dbReference type="PANTHER" id="PTHR20854">
    <property type="entry name" value="INOSITOL MONOPHOSPHATASE"/>
    <property type="match status" value="1"/>
</dbReference>
<dbReference type="GO" id="GO:0006020">
    <property type="term" value="P:inositol metabolic process"/>
    <property type="evidence" value="ECO:0007669"/>
    <property type="project" value="TreeGrafter"/>
</dbReference>
<evidence type="ECO:0000256" key="3">
    <source>
        <dbReference type="ARBA" id="ARBA00022842"/>
    </source>
</evidence>
<evidence type="ECO:0000256" key="2">
    <source>
        <dbReference type="ARBA" id="ARBA00022801"/>
    </source>
</evidence>
<dbReference type="Gene3D" id="3.40.190.80">
    <property type="match status" value="1"/>
</dbReference>
<dbReference type="Gene3D" id="3.30.540.10">
    <property type="entry name" value="Fructose-1,6-Bisphosphatase, subunit A, domain 1"/>
    <property type="match status" value="1"/>
</dbReference>
<reference evidence="5 6" key="1">
    <citation type="journal article" date="2012" name="J. Bacteriol.">
        <title>Complete Genome Sequence of Mycobacterium vaccae Type Strain ATCC 25954.</title>
        <authorList>
            <person name="Ho Y.S."/>
            <person name="Adroub S.A."/>
            <person name="Abadi M."/>
            <person name="Al Alwan B."/>
            <person name="Alkhateeb R."/>
            <person name="Gao G."/>
            <person name="Ragab A."/>
            <person name="Ali S."/>
            <person name="van Soolingen D."/>
            <person name="Bitter W."/>
            <person name="Pain A."/>
            <person name="Abdallah A.M."/>
        </authorList>
    </citation>
    <scope>NUCLEOTIDE SEQUENCE [LARGE SCALE GENOMIC DNA]</scope>
    <source>
        <strain evidence="5 6">ATCC 25954</strain>
    </source>
</reference>
<dbReference type="InterPro" id="IPR020583">
    <property type="entry name" value="Inositol_monoP_metal-BS"/>
</dbReference>
<dbReference type="PROSITE" id="PS00629">
    <property type="entry name" value="IMP_1"/>
    <property type="match status" value="1"/>
</dbReference>
<dbReference type="SUPFAM" id="SSF56655">
    <property type="entry name" value="Carbohydrate phosphatase"/>
    <property type="match status" value="1"/>
</dbReference>
<dbReference type="Pfam" id="PF00459">
    <property type="entry name" value="Inositol_P"/>
    <property type="match status" value="1"/>
</dbReference>
<dbReference type="GO" id="GO:0008934">
    <property type="term" value="F:inositol monophosphate 1-phosphatase activity"/>
    <property type="evidence" value="ECO:0007669"/>
    <property type="project" value="TreeGrafter"/>
</dbReference>
<keyword evidence="2" id="KW-0378">Hydrolase</keyword>
<dbReference type="GO" id="GO:0007165">
    <property type="term" value="P:signal transduction"/>
    <property type="evidence" value="ECO:0007669"/>
    <property type="project" value="TreeGrafter"/>
</dbReference>
<evidence type="ECO:0000313" key="6">
    <source>
        <dbReference type="Proteomes" id="UP000006072"/>
    </source>
</evidence>
<keyword evidence="3 4" id="KW-0460">Magnesium</keyword>
<sequence length="253" mass="27533">MRLADVAGRISREHFEKRNLQVQTKADGTPVTDADRGIERLLRDAVGAEFADDGFTGEEYPETHGSSGFRWIVDPIDGTKSFVRGIPLYANLIALQEDGEIVFGLINLPSAQTTVHAELGKGCWSNGVQVRVSDRSDLDGAYVMATWLEDWDLQVIDDLHACGAVVRTWGDAFGYAMVACGRVDAVVDYTAQPFDLAPMSVIIEEAGGRFTSLDGRRTFDALNGMASNGLIHDELLEHVSPKTASTTDAQRAI</sequence>
<dbReference type="PANTHER" id="PTHR20854:SF4">
    <property type="entry name" value="INOSITOL-1-MONOPHOSPHATASE-RELATED"/>
    <property type="match status" value="1"/>
</dbReference>
<dbReference type="GO" id="GO:0046872">
    <property type="term" value="F:metal ion binding"/>
    <property type="evidence" value="ECO:0007669"/>
    <property type="project" value="UniProtKB-KW"/>
</dbReference>
<dbReference type="eggNOG" id="COG0483">
    <property type="taxonomic scope" value="Bacteria"/>
</dbReference>
<protein>
    <submittedName>
        <fullName evidence="5">Histidinol-phosphate phosphatase</fullName>
    </submittedName>
</protein>
<comment type="cofactor">
    <cofactor evidence="4">
        <name>Mg(2+)</name>
        <dbReference type="ChEBI" id="CHEBI:18420"/>
    </cofactor>
</comment>
<dbReference type="EMBL" id="ALQA01000002">
    <property type="protein sequence ID" value="EJZ12767.1"/>
    <property type="molecule type" value="Genomic_DNA"/>
</dbReference>
<evidence type="ECO:0000313" key="5">
    <source>
        <dbReference type="EMBL" id="EJZ12767.1"/>
    </source>
</evidence>
<keyword evidence="1 4" id="KW-0479">Metal-binding</keyword>
<proteinExistence type="predicted"/>
<dbReference type="Proteomes" id="UP000006072">
    <property type="component" value="Unassembled WGS sequence"/>
</dbReference>
<feature type="binding site" evidence="4">
    <location>
        <position position="76"/>
    </location>
    <ligand>
        <name>Mg(2+)</name>
        <dbReference type="ChEBI" id="CHEBI:18420"/>
        <label>1</label>
        <note>catalytic</note>
    </ligand>
</feature>
<dbReference type="HOGENOM" id="CLU_044118_4_0_11"/>
<evidence type="ECO:0000256" key="4">
    <source>
        <dbReference type="PIRSR" id="PIRSR600760-2"/>
    </source>
</evidence>
<feature type="binding site" evidence="4">
    <location>
        <position position="74"/>
    </location>
    <ligand>
        <name>Mg(2+)</name>
        <dbReference type="ChEBI" id="CHEBI:18420"/>
        <label>1</label>
        <note>catalytic</note>
    </ligand>
</feature>
<gene>
    <name evidence="5" type="ORF">MVAC_01755</name>
</gene>
<comment type="caution">
    <text evidence="5">The sequence shown here is derived from an EMBL/GenBank/DDBJ whole genome shotgun (WGS) entry which is preliminary data.</text>
</comment>
<feature type="binding site" evidence="4">
    <location>
        <position position="77"/>
    </location>
    <ligand>
        <name>Mg(2+)</name>
        <dbReference type="ChEBI" id="CHEBI:18420"/>
        <label>1</label>
        <note>catalytic</note>
    </ligand>
</feature>
<accession>K0V057</accession>
<keyword evidence="6" id="KW-1185">Reference proteome</keyword>
<dbReference type="PATRIC" id="fig|1194972.3.peg.359"/>
<organism evidence="5 6">
    <name type="scientific">Mycolicibacterium vaccae ATCC 25954</name>
    <dbReference type="NCBI Taxonomy" id="1194972"/>
    <lineage>
        <taxon>Bacteria</taxon>
        <taxon>Bacillati</taxon>
        <taxon>Actinomycetota</taxon>
        <taxon>Actinomycetes</taxon>
        <taxon>Mycobacteriales</taxon>
        <taxon>Mycobacteriaceae</taxon>
        <taxon>Mycolicibacterium</taxon>
    </lineage>
</organism>
<dbReference type="InterPro" id="IPR000760">
    <property type="entry name" value="Inositol_monophosphatase-like"/>
</dbReference>
<evidence type="ECO:0000256" key="1">
    <source>
        <dbReference type="ARBA" id="ARBA00022723"/>
    </source>
</evidence>
<dbReference type="AlphaFoldDB" id="K0V057"/>
<name>K0V057_MYCVA</name>
<feature type="binding site" evidence="4">
    <location>
        <position position="58"/>
    </location>
    <ligand>
        <name>Mg(2+)</name>
        <dbReference type="ChEBI" id="CHEBI:18420"/>
        <label>1</label>
        <note>catalytic</note>
    </ligand>
</feature>
<feature type="binding site" evidence="4">
    <location>
        <position position="195"/>
    </location>
    <ligand>
        <name>Mg(2+)</name>
        <dbReference type="ChEBI" id="CHEBI:18420"/>
        <label>1</label>
        <note>catalytic</note>
    </ligand>
</feature>